<sequence>MSGSHFIVFNAFHICFRSSGMRIALTVGGGLIAGVFVRRASHAAPIHPCIGAGPPFGMLLKWSSLAYRVPSPPSSFLDARGAVGADTLYLPSFIAMSLLSLTTRLPPPLLAVPADLGGTFGAAARSRVMQVSSESWGTPVTAACKEMGIFTRDKPDTFVVAWRMAVAPDPMVHLHAREGNIADPDGKNAAAKGAAFDSTVVECGQADGMAEVPYCLSRLGVDVDDRFCPCGMRVRRIVKNHSTIQKLPNEKRGLPSSRSASHPQQQGTPSATTAARWQGCGRRRDRQQPGGVPPTVHGQMHLEGIDSRRSKGPCVGGASKLGKMDFGRYHVESGGQRPKGLDTHILYTGRDRRHRQAWTCSFGGTGR</sequence>
<gene>
    <name evidence="2" type="ORF">PCOR1329_LOCUS44193</name>
</gene>
<dbReference type="EMBL" id="CAUYUJ010015310">
    <property type="protein sequence ID" value="CAK0852368.1"/>
    <property type="molecule type" value="Genomic_DNA"/>
</dbReference>
<evidence type="ECO:0000313" key="2">
    <source>
        <dbReference type="EMBL" id="CAK0852368.1"/>
    </source>
</evidence>
<keyword evidence="3" id="KW-1185">Reference proteome</keyword>
<evidence type="ECO:0000256" key="1">
    <source>
        <dbReference type="SAM" id="MobiDB-lite"/>
    </source>
</evidence>
<evidence type="ECO:0000313" key="3">
    <source>
        <dbReference type="Proteomes" id="UP001189429"/>
    </source>
</evidence>
<feature type="compositionally biased region" description="Polar residues" evidence="1">
    <location>
        <begin position="256"/>
        <end position="275"/>
    </location>
</feature>
<protein>
    <submittedName>
        <fullName evidence="2">Uncharacterized protein</fullName>
    </submittedName>
</protein>
<proteinExistence type="predicted"/>
<reference evidence="2" key="1">
    <citation type="submission" date="2023-10" db="EMBL/GenBank/DDBJ databases">
        <authorList>
            <person name="Chen Y."/>
            <person name="Shah S."/>
            <person name="Dougan E. K."/>
            <person name="Thang M."/>
            <person name="Chan C."/>
        </authorList>
    </citation>
    <scope>NUCLEOTIDE SEQUENCE [LARGE SCALE GENOMIC DNA]</scope>
</reference>
<feature type="region of interest" description="Disordered" evidence="1">
    <location>
        <begin position="241"/>
        <end position="314"/>
    </location>
</feature>
<organism evidence="2 3">
    <name type="scientific">Prorocentrum cordatum</name>
    <dbReference type="NCBI Taxonomy" id="2364126"/>
    <lineage>
        <taxon>Eukaryota</taxon>
        <taxon>Sar</taxon>
        <taxon>Alveolata</taxon>
        <taxon>Dinophyceae</taxon>
        <taxon>Prorocentrales</taxon>
        <taxon>Prorocentraceae</taxon>
        <taxon>Prorocentrum</taxon>
    </lineage>
</organism>
<accession>A0ABN9U0S5</accession>
<name>A0ABN9U0S5_9DINO</name>
<comment type="caution">
    <text evidence="2">The sequence shown here is derived from an EMBL/GenBank/DDBJ whole genome shotgun (WGS) entry which is preliminary data.</text>
</comment>
<dbReference type="Proteomes" id="UP001189429">
    <property type="component" value="Unassembled WGS sequence"/>
</dbReference>